<evidence type="ECO:0000256" key="1">
    <source>
        <dbReference type="SAM" id="MobiDB-lite"/>
    </source>
</evidence>
<evidence type="ECO:0008006" key="4">
    <source>
        <dbReference type="Google" id="ProtNLM"/>
    </source>
</evidence>
<dbReference type="InterPro" id="IPR052709">
    <property type="entry name" value="Transposase-MT_Hybrid"/>
</dbReference>
<feature type="region of interest" description="Disordered" evidence="1">
    <location>
        <begin position="1"/>
        <end position="21"/>
    </location>
</feature>
<reference evidence="2 3" key="1">
    <citation type="submission" date="2017-12" db="EMBL/GenBank/DDBJ databases">
        <title>Hemimetabolous genomes reveal molecular basis of termite eusociality.</title>
        <authorList>
            <person name="Harrison M.C."/>
            <person name="Jongepier E."/>
            <person name="Robertson H.M."/>
            <person name="Arning N."/>
            <person name="Bitard-Feildel T."/>
            <person name="Chao H."/>
            <person name="Childers C.P."/>
            <person name="Dinh H."/>
            <person name="Doddapaneni H."/>
            <person name="Dugan S."/>
            <person name="Gowin J."/>
            <person name="Greiner C."/>
            <person name="Han Y."/>
            <person name="Hu H."/>
            <person name="Hughes D.S.T."/>
            <person name="Huylmans A.-K."/>
            <person name="Kemena C."/>
            <person name="Kremer L.P.M."/>
            <person name="Lee S.L."/>
            <person name="Lopez-Ezquerra A."/>
            <person name="Mallet L."/>
            <person name="Monroy-Kuhn J.M."/>
            <person name="Moser A."/>
            <person name="Murali S.C."/>
            <person name="Muzny D.M."/>
            <person name="Otani S."/>
            <person name="Piulachs M.-D."/>
            <person name="Poelchau M."/>
            <person name="Qu J."/>
            <person name="Schaub F."/>
            <person name="Wada-Katsumata A."/>
            <person name="Worley K.C."/>
            <person name="Xie Q."/>
            <person name="Ylla G."/>
            <person name="Poulsen M."/>
            <person name="Gibbs R.A."/>
            <person name="Schal C."/>
            <person name="Richards S."/>
            <person name="Belles X."/>
            <person name="Korb J."/>
            <person name="Bornberg-Bauer E."/>
        </authorList>
    </citation>
    <scope>NUCLEOTIDE SEQUENCE [LARGE SCALE GENOMIC DNA]</scope>
    <source>
        <tissue evidence="2">Whole body</tissue>
    </source>
</reference>
<dbReference type="OrthoDB" id="10017160at2759"/>
<protein>
    <recommendedName>
        <fullName evidence="4">Histone-lysine N-methyltransferase SETMAR</fullName>
    </recommendedName>
</protein>
<dbReference type="Proteomes" id="UP000235965">
    <property type="component" value="Unassembled WGS sequence"/>
</dbReference>
<name>A0A2J7RAE5_9NEOP</name>
<dbReference type="AlphaFoldDB" id="A0A2J7RAE5"/>
<keyword evidence="3" id="KW-1185">Reference proteome</keyword>
<evidence type="ECO:0000313" key="3">
    <source>
        <dbReference type="Proteomes" id="UP000235965"/>
    </source>
</evidence>
<dbReference type="InterPro" id="IPR036397">
    <property type="entry name" value="RNaseH_sf"/>
</dbReference>
<gene>
    <name evidence="2" type="ORF">B7P43_G10132</name>
</gene>
<sequence>FREGRDCVENEPHDRRPPTSVTKPNIDCVDALICENRRITINELGAMLSTGVGSVEDIVKYHLHYHKANARWVPRTLTDVKKMVRMQAASRLLQQFEDESHALLKSIVTTDETWVYYFIPESQESSREWRHTRSPKPKSAEEPFARKSDGNVLLGLAGGYPRSLSDRCQNSQCSSIQCRPPGNRGQGKLPIQHSCFWCEKMSNSKNVTVSRIIKCRTNPNSHCRDMKKH</sequence>
<dbReference type="Gene3D" id="3.30.420.10">
    <property type="entry name" value="Ribonuclease H-like superfamily/Ribonuclease H"/>
    <property type="match status" value="1"/>
</dbReference>
<feature type="non-terminal residue" evidence="2">
    <location>
        <position position="1"/>
    </location>
</feature>
<dbReference type="InParanoid" id="A0A2J7RAE5"/>
<dbReference type="EMBL" id="NEVH01006571">
    <property type="protein sequence ID" value="PNF37809.1"/>
    <property type="molecule type" value="Genomic_DNA"/>
</dbReference>
<accession>A0A2J7RAE5</accession>
<evidence type="ECO:0000313" key="2">
    <source>
        <dbReference type="EMBL" id="PNF37809.1"/>
    </source>
</evidence>
<comment type="caution">
    <text evidence="2">The sequence shown here is derived from an EMBL/GenBank/DDBJ whole genome shotgun (WGS) entry which is preliminary data.</text>
</comment>
<dbReference type="GO" id="GO:0003676">
    <property type="term" value="F:nucleic acid binding"/>
    <property type="evidence" value="ECO:0007669"/>
    <property type="project" value="InterPro"/>
</dbReference>
<dbReference type="PANTHER" id="PTHR46060">
    <property type="entry name" value="MARINER MOS1 TRANSPOSASE-LIKE PROTEIN"/>
    <property type="match status" value="1"/>
</dbReference>
<proteinExistence type="predicted"/>
<feature type="compositionally biased region" description="Basic and acidic residues" evidence="1">
    <location>
        <begin position="1"/>
        <end position="17"/>
    </location>
</feature>
<dbReference type="PANTHER" id="PTHR46060:SF1">
    <property type="entry name" value="MARINER MOS1 TRANSPOSASE-LIKE PROTEIN"/>
    <property type="match status" value="1"/>
</dbReference>
<organism evidence="2 3">
    <name type="scientific">Cryptotermes secundus</name>
    <dbReference type="NCBI Taxonomy" id="105785"/>
    <lineage>
        <taxon>Eukaryota</taxon>
        <taxon>Metazoa</taxon>
        <taxon>Ecdysozoa</taxon>
        <taxon>Arthropoda</taxon>
        <taxon>Hexapoda</taxon>
        <taxon>Insecta</taxon>
        <taxon>Pterygota</taxon>
        <taxon>Neoptera</taxon>
        <taxon>Polyneoptera</taxon>
        <taxon>Dictyoptera</taxon>
        <taxon>Blattodea</taxon>
        <taxon>Blattoidea</taxon>
        <taxon>Termitoidae</taxon>
        <taxon>Kalotermitidae</taxon>
        <taxon>Cryptotermitinae</taxon>
        <taxon>Cryptotermes</taxon>
    </lineage>
</organism>